<reference evidence="2 3" key="1">
    <citation type="submission" date="2021-08" db="EMBL/GenBank/DDBJ databases">
        <title>Lysobacter sp. strain CJ11 Genome sequencing and assembly.</title>
        <authorList>
            <person name="Kim I."/>
        </authorList>
    </citation>
    <scope>NUCLEOTIDE SEQUENCE [LARGE SCALE GENOMIC DNA]</scope>
    <source>
        <strain evidence="2 3">CJ11</strain>
    </source>
</reference>
<keyword evidence="2" id="KW-0238">DNA-binding</keyword>
<feature type="signal peptide" evidence="1">
    <location>
        <begin position="1"/>
        <end position="24"/>
    </location>
</feature>
<dbReference type="RefSeq" id="WP_220379378.1">
    <property type="nucleotide sequence ID" value="NZ_CP080544.1"/>
</dbReference>
<sequence length="106" mass="11650">MFYLNFLRAAALCLLMCVSGRVLADETVDINLADVATLDRVLLNVGPAKAAAIVAFREANGPFKRIEDLAEVKGIGAKTLEKNRARITVASKPAQTRDPEWRRVPR</sequence>
<gene>
    <name evidence="2" type="ORF">H8L67_08355</name>
</gene>
<protein>
    <submittedName>
        <fullName evidence="2">ComEA family DNA-binding protein</fullName>
    </submittedName>
</protein>
<dbReference type="PANTHER" id="PTHR21180">
    <property type="entry name" value="ENDONUCLEASE/EXONUCLEASE/PHOSPHATASE FAMILY DOMAIN-CONTAINING PROTEIN 1"/>
    <property type="match status" value="1"/>
</dbReference>
<evidence type="ECO:0000313" key="3">
    <source>
        <dbReference type="Proteomes" id="UP000824755"/>
    </source>
</evidence>
<dbReference type="GO" id="GO:0003677">
    <property type="term" value="F:DNA binding"/>
    <property type="evidence" value="ECO:0007669"/>
    <property type="project" value="UniProtKB-KW"/>
</dbReference>
<dbReference type="Proteomes" id="UP000824755">
    <property type="component" value="Chromosome"/>
</dbReference>
<dbReference type="Gene3D" id="1.10.150.280">
    <property type="entry name" value="AF1531-like domain"/>
    <property type="match status" value="1"/>
</dbReference>
<dbReference type="NCBIfam" id="TIGR00426">
    <property type="entry name" value="competence protein ComEA helix-hairpin-helix repeat region"/>
    <property type="match status" value="1"/>
</dbReference>
<dbReference type="SUPFAM" id="SSF47781">
    <property type="entry name" value="RuvA domain 2-like"/>
    <property type="match status" value="1"/>
</dbReference>
<keyword evidence="3" id="KW-1185">Reference proteome</keyword>
<dbReference type="PANTHER" id="PTHR21180:SF32">
    <property type="entry name" value="ENDONUCLEASE_EXONUCLEASE_PHOSPHATASE FAMILY DOMAIN-CONTAINING PROTEIN 1"/>
    <property type="match status" value="1"/>
</dbReference>
<evidence type="ECO:0000313" key="2">
    <source>
        <dbReference type="EMBL" id="QYR52593.1"/>
    </source>
</evidence>
<keyword evidence="1" id="KW-0732">Signal</keyword>
<evidence type="ECO:0000256" key="1">
    <source>
        <dbReference type="SAM" id="SignalP"/>
    </source>
</evidence>
<dbReference type="Pfam" id="PF12836">
    <property type="entry name" value="HHH_3"/>
    <property type="match status" value="1"/>
</dbReference>
<dbReference type="InterPro" id="IPR004509">
    <property type="entry name" value="Competence_ComEA_HhH"/>
</dbReference>
<organism evidence="2 3">
    <name type="scientific">Lysobacter soyae</name>
    <dbReference type="NCBI Taxonomy" id="2764185"/>
    <lineage>
        <taxon>Bacteria</taxon>
        <taxon>Pseudomonadati</taxon>
        <taxon>Pseudomonadota</taxon>
        <taxon>Gammaproteobacteria</taxon>
        <taxon>Lysobacterales</taxon>
        <taxon>Lysobacteraceae</taxon>
        <taxon>Lysobacter</taxon>
    </lineage>
</organism>
<name>A0ABX8WNV5_9GAMM</name>
<dbReference type="InterPro" id="IPR051675">
    <property type="entry name" value="Endo/Exo/Phosphatase_dom_1"/>
</dbReference>
<dbReference type="InterPro" id="IPR010994">
    <property type="entry name" value="RuvA_2-like"/>
</dbReference>
<dbReference type="EMBL" id="CP080544">
    <property type="protein sequence ID" value="QYR52593.1"/>
    <property type="molecule type" value="Genomic_DNA"/>
</dbReference>
<accession>A0ABX8WNV5</accession>
<feature type="chain" id="PRO_5046327485" evidence="1">
    <location>
        <begin position="25"/>
        <end position="106"/>
    </location>
</feature>
<proteinExistence type="predicted"/>